<comment type="caution">
    <text evidence="1">The sequence shown here is derived from an EMBL/GenBank/DDBJ whole genome shotgun (WGS) entry which is preliminary data.</text>
</comment>
<accession>A0ABP9UWS0</accession>
<name>A0ABP9UWS0_9BACT</name>
<sequence>MSELRGKAVELVTKAEADHRKDLIANRDKLVWDLNVWLRGLNVNDRNRWEAHNTALIGKLQDAEDGRIPSPAALTENKEILLSADMKKNCTFYFEKQAKIDAGNVQELKRIRDAYAKRLQTIADDLPEAGNDEVVASITRMIHHSQNVEGWARGLVD</sequence>
<dbReference type="EMBL" id="BAABRI010000026">
    <property type="protein sequence ID" value="GAA5484499.1"/>
    <property type="molecule type" value="Genomic_DNA"/>
</dbReference>
<evidence type="ECO:0000313" key="1">
    <source>
        <dbReference type="EMBL" id="GAA5484499.1"/>
    </source>
</evidence>
<gene>
    <name evidence="1" type="ORF">Hsar01_03743</name>
</gene>
<protein>
    <submittedName>
        <fullName evidence="1">Uncharacterized protein</fullName>
    </submittedName>
</protein>
<evidence type="ECO:0000313" key="2">
    <source>
        <dbReference type="Proteomes" id="UP001476282"/>
    </source>
</evidence>
<proteinExistence type="predicted"/>
<organism evidence="1 2">
    <name type="scientific">Haloferula sargassicola</name>
    <dbReference type="NCBI Taxonomy" id="490096"/>
    <lineage>
        <taxon>Bacteria</taxon>
        <taxon>Pseudomonadati</taxon>
        <taxon>Verrucomicrobiota</taxon>
        <taxon>Verrucomicrobiia</taxon>
        <taxon>Verrucomicrobiales</taxon>
        <taxon>Verrucomicrobiaceae</taxon>
        <taxon>Haloferula</taxon>
    </lineage>
</organism>
<keyword evidence="2" id="KW-1185">Reference proteome</keyword>
<dbReference type="Proteomes" id="UP001476282">
    <property type="component" value="Unassembled WGS sequence"/>
</dbReference>
<reference evidence="1 2" key="1">
    <citation type="submission" date="2024-02" db="EMBL/GenBank/DDBJ databases">
        <title>Haloferula sargassicola NBRC 104335.</title>
        <authorList>
            <person name="Ichikawa N."/>
            <person name="Katano-Makiyama Y."/>
            <person name="Hidaka K."/>
        </authorList>
    </citation>
    <scope>NUCLEOTIDE SEQUENCE [LARGE SCALE GENOMIC DNA]</scope>
    <source>
        <strain evidence="1 2">NBRC 104335</strain>
    </source>
</reference>